<dbReference type="InterPro" id="IPR017451">
    <property type="entry name" value="F-box-assoc_interact_dom"/>
</dbReference>
<evidence type="ECO:0000259" key="1">
    <source>
        <dbReference type="Pfam" id="PF08268"/>
    </source>
</evidence>
<gene>
    <name evidence="2" type="ORF">Syun_016088</name>
</gene>
<dbReference type="EMBL" id="JBBNAF010000007">
    <property type="protein sequence ID" value="KAK9127291.1"/>
    <property type="molecule type" value="Genomic_DNA"/>
</dbReference>
<organism evidence="2 3">
    <name type="scientific">Stephania yunnanensis</name>
    <dbReference type="NCBI Taxonomy" id="152371"/>
    <lineage>
        <taxon>Eukaryota</taxon>
        <taxon>Viridiplantae</taxon>
        <taxon>Streptophyta</taxon>
        <taxon>Embryophyta</taxon>
        <taxon>Tracheophyta</taxon>
        <taxon>Spermatophyta</taxon>
        <taxon>Magnoliopsida</taxon>
        <taxon>Ranunculales</taxon>
        <taxon>Menispermaceae</taxon>
        <taxon>Menispermoideae</taxon>
        <taxon>Cissampelideae</taxon>
        <taxon>Stephania</taxon>
    </lineage>
</organism>
<dbReference type="AlphaFoldDB" id="A0AAP0J6W7"/>
<comment type="caution">
    <text evidence="2">The sequence shown here is derived from an EMBL/GenBank/DDBJ whole genome shotgun (WGS) entry which is preliminary data.</text>
</comment>
<dbReference type="Proteomes" id="UP001420932">
    <property type="component" value="Unassembled WGS sequence"/>
</dbReference>
<dbReference type="Pfam" id="PF08268">
    <property type="entry name" value="FBA_3"/>
    <property type="match status" value="1"/>
</dbReference>
<evidence type="ECO:0000313" key="2">
    <source>
        <dbReference type="EMBL" id="KAK9127291.1"/>
    </source>
</evidence>
<dbReference type="InterPro" id="IPR013187">
    <property type="entry name" value="F-box-assoc_dom_typ3"/>
</dbReference>
<accession>A0AAP0J6W7</accession>
<name>A0AAP0J6W7_9MAGN</name>
<protein>
    <recommendedName>
        <fullName evidence="1">F-box associated beta-propeller type 3 domain-containing protein</fullName>
    </recommendedName>
</protein>
<sequence length="418" mass="48992">MDMEVPCNKSMVLANDASDDEEEEEIGEVVAEEAVGLPTDLIYYEVLSRIPVEILLPLCRRVSKDWQSLAGEWRFRQANYQRTQVLCGFFVQSFCYCHAKYDRAIEFVSKLDHSPPIPCPTLEKLCKKPRRFSILGSCSNNSAGILCCYAPYRARYFIYKPTTNDMMFLPNPITQFKTVAVELMVLKYIKQCHIHYKVFRVSRLEIGSGNSEHHCEIFDSKRPWKWKRTGNRSLPRKFFPCEQGVLINAAFHWVSKFTTISYGIIAYDMKDERWRSDIKVPRQINDSFDCYHFCKLVDYNGKLGLIHHAINDRDLCMSLKIWVMEDYHHVEKKWSVVRSYLEGVHSPLWASPVMQIHGDWLLAMRLDGRMVWIDYDRRDVSCARHKIICREARRVVRAFPFESDSSPVDLQYSAFKRS</sequence>
<dbReference type="PANTHER" id="PTHR31672">
    <property type="entry name" value="BNACNNG10540D PROTEIN"/>
    <property type="match status" value="1"/>
</dbReference>
<evidence type="ECO:0000313" key="3">
    <source>
        <dbReference type="Proteomes" id="UP001420932"/>
    </source>
</evidence>
<proteinExistence type="predicted"/>
<reference evidence="2 3" key="1">
    <citation type="submission" date="2024-01" db="EMBL/GenBank/DDBJ databases">
        <title>Genome assemblies of Stephania.</title>
        <authorList>
            <person name="Yang L."/>
        </authorList>
    </citation>
    <scope>NUCLEOTIDE SEQUENCE [LARGE SCALE GENOMIC DNA]</scope>
    <source>
        <strain evidence="2">YNDBR</strain>
        <tissue evidence="2">Leaf</tissue>
    </source>
</reference>
<dbReference type="PANTHER" id="PTHR31672:SF2">
    <property type="entry name" value="F-BOX DOMAIN-CONTAINING PROTEIN"/>
    <property type="match status" value="1"/>
</dbReference>
<dbReference type="NCBIfam" id="TIGR01640">
    <property type="entry name" value="F_box_assoc_1"/>
    <property type="match status" value="1"/>
</dbReference>
<dbReference type="InterPro" id="IPR050796">
    <property type="entry name" value="SCF_F-box_component"/>
</dbReference>
<keyword evidence="3" id="KW-1185">Reference proteome</keyword>
<feature type="domain" description="F-box associated beta-propeller type 3" evidence="1">
    <location>
        <begin position="127"/>
        <end position="341"/>
    </location>
</feature>